<organism evidence="2 3">
    <name type="scientific">Massilia yuzhufengensis</name>
    <dbReference type="NCBI Taxonomy" id="1164594"/>
    <lineage>
        <taxon>Bacteria</taxon>
        <taxon>Pseudomonadati</taxon>
        <taxon>Pseudomonadota</taxon>
        <taxon>Betaproteobacteria</taxon>
        <taxon>Burkholderiales</taxon>
        <taxon>Oxalobacteraceae</taxon>
        <taxon>Telluria group</taxon>
        <taxon>Massilia</taxon>
    </lineage>
</organism>
<accession>A0A1I1LTG2</accession>
<proteinExistence type="predicted"/>
<dbReference type="Proteomes" id="UP000198639">
    <property type="component" value="Unassembled WGS sequence"/>
</dbReference>
<evidence type="ECO:0000313" key="2">
    <source>
        <dbReference type="EMBL" id="SFC76381.1"/>
    </source>
</evidence>
<protein>
    <submittedName>
        <fullName evidence="2">Uncharacterized protein</fullName>
    </submittedName>
</protein>
<gene>
    <name evidence="2" type="ORF">SAMN05216204_1108</name>
</gene>
<sequence length="61" mass="7127">MNVEQQTADTAHVHLITMFGIGTLVLFAVIMLFLSWLKYKDRNNPAKTKTHKSIKTRRKRK</sequence>
<evidence type="ECO:0000256" key="1">
    <source>
        <dbReference type="SAM" id="Phobius"/>
    </source>
</evidence>
<dbReference type="AlphaFoldDB" id="A0A1I1LTG2"/>
<dbReference type="STRING" id="1164594.SAMN05216204_1108"/>
<name>A0A1I1LTG2_9BURK</name>
<evidence type="ECO:0000313" key="3">
    <source>
        <dbReference type="Proteomes" id="UP000198639"/>
    </source>
</evidence>
<feature type="transmembrane region" description="Helical" evidence="1">
    <location>
        <begin position="12"/>
        <end position="37"/>
    </location>
</feature>
<keyword evidence="3" id="KW-1185">Reference proteome</keyword>
<reference evidence="3" key="1">
    <citation type="submission" date="2016-10" db="EMBL/GenBank/DDBJ databases">
        <authorList>
            <person name="Varghese N."/>
            <person name="Submissions S."/>
        </authorList>
    </citation>
    <scope>NUCLEOTIDE SEQUENCE [LARGE SCALE GENOMIC DNA]</scope>
    <source>
        <strain evidence="3">CGMCC 1.12041</strain>
    </source>
</reference>
<dbReference type="EMBL" id="FOLD01000010">
    <property type="protein sequence ID" value="SFC76381.1"/>
    <property type="molecule type" value="Genomic_DNA"/>
</dbReference>
<keyword evidence="1" id="KW-1133">Transmembrane helix</keyword>
<keyword evidence="1" id="KW-0812">Transmembrane</keyword>
<keyword evidence="1" id="KW-0472">Membrane</keyword>